<gene>
    <name evidence="2" type="ordered locus">Ethha_2005</name>
</gene>
<dbReference type="HOGENOM" id="CLU_179993_2_0_9"/>
<keyword evidence="1" id="KW-0472">Membrane</keyword>
<keyword evidence="1" id="KW-0812">Transmembrane</keyword>
<feature type="transmembrane region" description="Helical" evidence="1">
    <location>
        <begin position="7"/>
        <end position="32"/>
    </location>
</feature>
<evidence type="ECO:0000313" key="3">
    <source>
        <dbReference type="Proteomes" id="UP000001551"/>
    </source>
</evidence>
<sequence>MLDRIALLLVIIGALNWGSVGIFNFDVVGWAFGGAGSAVSRIIFTLVAIAGIWCISLLFREREIVESHHTS</sequence>
<evidence type="ECO:0008006" key="4">
    <source>
        <dbReference type="Google" id="ProtNLM"/>
    </source>
</evidence>
<dbReference type="PANTHER" id="PTHR37304:SF1">
    <property type="entry name" value="MEMBRANE PROTEIN"/>
    <property type="match status" value="1"/>
</dbReference>
<dbReference type="RefSeq" id="WP_013485871.1">
    <property type="nucleotide sequence ID" value="NC_014828.1"/>
</dbReference>
<evidence type="ECO:0000313" key="2">
    <source>
        <dbReference type="EMBL" id="ADU27523.1"/>
    </source>
</evidence>
<dbReference type="InterPro" id="IPR007211">
    <property type="entry name" value="DUF378"/>
</dbReference>
<keyword evidence="1" id="KW-1133">Transmembrane helix</keyword>
<dbReference type="Proteomes" id="UP000001551">
    <property type="component" value="Chromosome"/>
</dbReference>
<dbReference type="STRING" id="663278.Ethha_2005"/>
<evidence type="ECO:0000256" key="1">
    <source>
        <dbReference type="SAM" id="Phobius"/>
    </source>
</evidence>
<feature type="transmembrane region" description="Helical" evidence="1">
    <location>
        <begin position="38"/>
        <end position="59"/>
    </location>
</feature>
<protein>
    <recommendedName>
        <fullName evidence="4">DUF378 domain-containing protein</fullName>
    </recommendedName>
</protein>
<dbReference type="eggNOG" id="COG2155">
    <property type="taxonomic scope" value="Bacteria"/>
</dbReference>
<reference evidence="2 3" key="1">
    <citation type="submission" date="2010-12" db="EMBL/GenBank/DDBJ databases">
        <title>Complete sequence of Ethanoligenens harbinense YUAN-3.</title>
        <authorList>
            <person name="Lucas S."/>
            <person name="Copeland A."/>
            <person name="Lapidus A."/>
            <person name="Cheng J.-F."/>
            <person name="Bruce D."/>
            <person name="Goodwin L."/>
            <person name="Pitluck S."/>
            <person name="Chertkov O."/>
            <person name="Misra M."/>
            <person name="Detter J.C."/>
            <person name="Han C."/>
            <person name="Tapia R."/>
            <person name="Land M."/>
            <person name="Hauser L."/>
            <person name="Jeffries C."/>
            <person name="Kyrpides N."/>
            <person name="Ivanova N."/>
            <person name="Mikhailova N."/>
            <person name="Wang A."/>
            <person name="Mouttaki H."/>
            <person name="He Z."/>
            <person name="Zhou J."/>
            <person name="Hemme C.L."/>
            <person name="Woyke T."/>
        </authorList>
    </citation>
    <scope>NUCLEOTIDE SEQUENCE [LARGE SCALE GENOMIC DNA]</scope>
    <source>
        <strain evidence="3">DSM 18485 / JCM 12961 / CGMCC 1.5033 / YUAN-3</strain>
    </source>
</reference>
<dbReference type="EMBL" id="CP002400">
    <property type="protein sequence ID" value="ADU27523.1"/>
    <property type="molecule type" value="Genomic_DNA"/>
</dbReference>
<organism evidence="2 3">
    <name type="scientific">Ethanoligenens harbinense (strain DSM 18485 / JCM 12961 / CGMCC 1.5033 / YUAN-3)</name>
    <dbReference type="NCBI Taxonomy" id="663278"/>
    <lineage>
        <taxon>Bacteria</taxon>
        <taxon>Bacillati</taxon>
        <taxon>Bacillota</taxon>
        <taxon>Clostridia</taxon>
        <taxon>Eubacteriales</taxon>
        <taxon>Oscillospiraceae</taxon>
        <taxon>Ethanoligenens</taxon>
    </lineage>
</organism>
<dbReference type="Pfam" id="PF04070">
    <property type="entry name" value="DUF378"/>
    <property type="match status" value="1"/>
</dbReference>
<dbReference type="AlphaFoldDB" id="E6U351"/>
<dbReference type="PANTHER" id="PTHR37304">
    <property type="entry name" value="MEMBRANE PROTEIN-RELATED"/>
    <property type="match status" value="1"/>
</dbReference>
<proteinExistence type="predicted"/>
<name>E6U351_ETHHY</name>
<accession>E6U351</accession>
<keyword evidence="3" id="KW-1185">Reference proteome</keyword>
<dbReference type="KEGG" id="eha:Ethha_2005"/>